<evidence type="ECO:0000313" key="11">
    <source>
        <dbReference type="Proteomes" id="UP000536381"/>
    </source>
</evidence>
<evidence type="ECO:0000259" key="9">
    <source>
        <dbReference type="PROSITE" id="PS50876"/>
    </source>
</evidence>
<feature type="domain" description="Integrase-type" evidence="9">
    <location>
        <begin position="23"/>
        <end position="65"/>
    </location>
</feature>
<keyword evidence="4" id="KW-0479">Metal-binding</keyword>
<name>A0A7L2IX02_9PICI</name>
<dbReference type="PROSITE" id="PS50876">
    <property type="entry name" value="ZF_INTEGRASE"/>
    <property type="match status" value="1"/>
</dbReference>
<evidence type="ECO:0000256" key="1">
    <source>
        <dbReference type="ARBA" id="ARBA00022679"/>
    </source>
</evidence>
<dbReference type="EMBL" id="VWYK01104122">
    <property type="protein sequence ID" value="NXR14033.1"/>
    <property type="molecule type" value="Genomic_DNA"/>
</dbReference>
<reference evidence="10 11" key="1">
    <citation type="submission" date="2019-09" db="EMBL/GenBank/DDBJ databases">
        <title>Bird 10,000 Genomes (B10K) Project - Family phase.</title>
        <authorList>
            <person name="Zhang G."/>
        </authorList>
    </citation>
    <scope>NUCLEOTIDE SEQUENCE [LARGE SCALE GENOMIC DNA]</scope>
    <source>
        <strain evidence="10">B10K-DU-001-42</strain>
        <tissue evidence="10">Muscle</tissue>
    </source>
</reference>
<keyword evidence="3" id="KW-0540">Nuclease</keyword>
<dbReference type="PANTHER" id="PTHR41694:SF3">
    <property type="entry name" value="RNA-DIRECTED DNA POLYMERASE-RELATED"/>
    <property type="match status" value="1"/>
</dbReference>
<keyword evidence="2" id="KW-0548">Nucleotidyltransferase</keyword>
<evidence type="ECO:0000256" key="4">
    <source>
        <dbReference type="ARBA" id="ARBA00022723"/>
    </source>
</evidence>
<dbReference type="GO" id="GO:0008270">
    <property type="term" value="F:zinc ion binding"/>
    <property type="evidence" value="ECO:0007669"/>
    <property type="project" value="UniProtKB-KW"/>
</dbReference>
<dbReference type="OrthoDB" id="9386368at2759"/>
<keyword evidence="5" id="KW-0255">Endonuclease</keyword>
<evidence type="ECO:0000256" key="8">
    <source>
        <dbReference type="PROSITE-ProRule" id="PRU00450"/>
    </source>
</evidence>
<feature type="non-terminal residue" evidence="10">
    <location>
        <position position="1"/>
    </location>
</feature>
<proteinExistence type="predicted"/>
<keyword evidence="8" id="KW-0863">Zinc-finger</keyword>
<protein>
    <submittedName>
        <fullName evidence="10">POK25 protein</fullName>
    </submittedName>
</protein>
<keyword evidence="11" id="KW-1185">Reference proteome</keyword>
<dbReference type="InterPro" id="IPR003308">
    <property type="entry name" value="Integrase_Zn-bd_dom_N"/>
</dbReference>
<dbReference type="Pfam" id="PF02022">
    <property type="entry name" value="Integrase_Zn"/>
    <property type="match status" value="1"/>
</dbReference>
<comment type="caution">
    <text evidence="10">The sequence shown here is derived from an EMBL/GenBank/DDBJ whole genome shotgun (WGS) entry which is preliminary data.</text>
</comment>
<dbReference type="Proteomes" id="UP000536381">
    <property type="component" value="Unassembled WGS sequence"/>
</dbReference>
<evidence type="ECO:0000256" key="5">
    <source>
        <dbReference type="ARBA" id="ARBA00022759"/>
    </source>
</evidence>
<organism evidence="10 11">
    <name type="scientific">Semnornis frantzii</name>
    <dbReference type="NCBI Taxonomy" id="91796"/>
    <lineage>
        <taxon>Eukaryota</taxon>
        <taxon>Metazoa</taxon>
        <taxon>Chordata</taxon>
        <taxon>Craniata</taxon>
        <taxon>Vertebrata</taxon>
        <taxon>Euteleostomi</taxon>
        <taxon>Archelosauria</taxon>
        <taxon>Archosauria</taxon>
        <taxon>Dinosauria</taxon>
        <taxon>Saurischia</taxon>
        <taxon>Theropoda</taxon>
        <taxon>Coelurosauria</taxon>
        <taxon>Aves</taxon>
        <taxon>Neognathae</taxon>
        <taxon>Neoaves</taxon>
        <taxon>Telluraves</taxon>
        <taxon>Coraciimorphae</taxon>
        <taxon>Piciformes</taxon>
        <taxon>Ramphastidae</taxon>
        <taxon>Semnornis</taxon>
    </lineage>
</organism>
<dbReference type="GO" id="GO:0035613">
    <property type="term" value="F:RNA stem-loop binding"/>
    <property type="evidence" value="ECO:0007669"/>
    <property type="project" value="TreeGrafter"/>
</dbReference>
<keyword evidence="1" id="KW-0808">Transferase</keyword>
<dbReference type="Gene3D" id="1.10.10.200">
    <property type="match status" value="1"/>
</dbReference>
<gene>
    <name evidence="10" type="primary">Ervk25</name>
    <name evidence="10" type="ORF">SEMFRA_R11986</name>
</gene>
<evidence type="ECO:0000256" key="6">
    <source>
        <dbReference type="ARBA" id="ARBA00022801"/>
    </source>
</evidence>
<dbReference type="AlphaFoldDB" id="A0A7L2IX02"/>
<evidence type="ECO:0000256" key="7">
    <source>
        <dbReference type="ARBA" id="ARBA00022918"/>
    </source>
</evidence>
<keyword evidence="6" id="KW-0378">Hydrolase</keyword>
<dbReference type="GO" id="GO:0016787">
    <property type="term" value="F:hydrolase activity"/>
    <property type="evidence" value="ECO:0007669"/>
    <property type="project" value="UniProtKB-KW"/>
</dbReference>
<keyword evidence="8" id="KW-0862">Zinc</keyword>
<keyword evidence="7" id="KW-0695">RNA-directed DNA polymerase</keyword>
<dbReference type="SUPFAM" id="SSF46919">
    <property type="entry name" value="N-terminal Zn binding domain of HIV integrase"/>
    <property type="match status" value="1"/>
</dbReference>
<evidence type="ECO:0000256" key="3">
    <source>
        <dbReference type="ARBA" id="ARBA00022722"/>
    </source>
</evidence>
<accession>A0A7L2IX02</accession>
<dbReference type="InterPro" id="IPR017856">
    <property type="entry name" value="Integrase-like_N"/>
</dbReference>
<dbReference type="PANTHER" id="PTHR41694">
    <property type="entry name" value="ENDOGENOUS RETROVIRUS GROUP K MEMBER POL PROTEIN"/>
    <property type="match status" value="1"/>
</dbReference>
<dbReference type="GO" id="GO:0003964">
    <property type="term" value="F:RNA-directed DNA polymerase activity"/>
    <property type="evidence" value="ECO:0007669"/>
    <property type="project" value="UniProtKB-KW"/>
</dbReference>
<dbReference type="GO" id="GO:0004519">
    <property type="term" value="F:endonuclease activity"/>
    <property type="evidence" value="ECO:0007669"/>
    <property type="project" value="UniProtKB-KW"/>
</dbReference>
<evidence type="ECO:0000313" key="10">
    <source>
        <dbReference type="EMBL" id="NXR14033.1"/>
    </source>
</evidence>
<feature type="non-terminal residue" evidence="10">
    <location>
        <position position="118"/>
    </location>
</feature>
<evidence type="ECO:0000256" key="2">
    <source>
        <dbReference type="ARBA" id="ARBA00022695"/>
    </source>
</evidence>
<sequence>FLTEGSACADLLTASVHLSPVPQTLQQAQLSHTFFHQSAKALKKQFAFSWTVMAKEIMCSCPDCQAFAPIPQLGVNSGALQALQLWQTDGTHVPTFGQLKSVHFSVATFLGTIWATPR</sequence>